<dbReference type="Gene3D" id="2.160.20.10">
    <property type="entry name" value="Single-stranded right-handed beta-helix, Pectin lyase-like"/>
    <property type="match status" value="1"/>
</dbReference>
<dbReference type="SMART" id="SM00710">
    <property type="entry name" value="PbH1"/>
    <property type="match status" value="7"/>
</dbReference>
<dbReference type="Pfam" id="PF05048">
    <property type="entry name" value="NosD"/>
    <property type="match status" value="1"/>
</dbReference>
<evidence type="ECO:0000259" key="1">
    <source>
        <dbReference type="Pfam" id="PF05048"/>
    </source>
</evidence>
<dbReference type="SUPFAM" id="SSF51126">
    <property type="entry name" value="Pectin lyase-like"/>
    <property type="match status" value="1"/>
</dbReference>
<organism evidence="2 3">
    <name type="scientific">Paramylibacter ulvae</name>
    <dbReference type="NCBI Taxonomy" id="1651968"/>
    <lineage>
        <taxon>Bacteria</taxon>
        <taxon>Pseudomonadati</taxon>
        <taxon>Pseudomonadota</taxon>
        <taxon>Alphaproteobacteria</taxon>
        <taxon>Rhodobacterales</taxon>
        <taxon>Paracoccaceae</taxon>
        <taxon>Paramylibacter</taxon>
    </lineage>
</organism>
<dbReference type="RefSeq" id="WP_189639577.1">
    <property type="nucleotide sequence ID" value="NZ_BMZF01000002.1"/>
</dbReference>
<feature type="domain" description="Periplasmic copper-binding protein NosD beta helix" evidence="1">
    <location>
        <begin position="94"/>
        <end position="224"/>
    </location>
</feature>
<accession>A0ABQ3CYT1</accession>
<protein>
    <recommendedName>
        <fullName evidence="1">Periplasmic copper-binding protein NosD beta helix domain-containing protein</fullName>
    </recommendedName>
</protein>
<reference evidence="3" key="1">
    <citation type="journal article" date="2019" name="Int. J. Syst. Evol. Microbiol.">
        <title>The Global Catalogue of Microorganisms (GCM) 10K type strain sequencing project: providing services to taxonomists for standard genome sequencing and annotation.</title>
        <authorList>
            <consortium name="The Broad Institute Genomics Platform"/>
            <consortium name="The Broad Institute Genome Sequencing Center for Infectious Disease"/>
            <person name="Wu L."/>
            <person name="Ma J."/>
        </authorList>
    </citation>
    <scope>NUCLEOTIDE SEQUENCE [LARGE SCALE GENOMIC DNA]</scope>
    <source>
        <strain evidence="3">KCTC 32465</strain>
    </source>
</reference>
<keyword evidence="3" id="KW-1185">Reference proteome</keyword>
<dbReference type="InterPro" id="IPR011050">
    <property type="entry name" value="Pectin_lyase_fold/virulence"/>
</dbReference>
<name>A0ABQ3CYT1_9RHOB</name>
<evidence type="ECO:0000313" key="2">
    <source>
        <dbReference type="EMBL" id="GHA47716.1"/>
    </source>
</evidence>
<dbReference type="InterPro" id="IPR012334">
    <property type="entry name" value="Pectin_lyas_fold"/>
</dbReference>
<dbReference type="InterPro" id="IPR007742">
    <property type="entry name" value="NosD_dom"/>
</dbReference>
<comment type="caution">
    <text evidence="2">The sequence shown here is derived from an EMBL/GenBank/DDBJ whole genome shotgun (WGS) entry which is preliminary data.</text>
</comment>
<proteinExistence type="predicted"/>
<dbReference type="Proteomes" id="UP000634455">
    <property type="component" value="Unassembled WGS sequence"/>
</dbReference>
<evidence type="ECO:0000313" key="3">
    <source>
        <dbReference type="Proteomes" id="UP000634455"/>
    </source>
</evidence>
<dbReference type="InterPro" id="IPR006626">
    <property type="entry name" value="PbH1"/>
</dbReference>
<gene>
    <name evidence="2" type="ORF">GCM10008927_10800</name>
</gene>
<dbReference type="EMBL" id="BMZF01000002">
    <property type="protein sequence ID" value="GHA47716.1"/>
    <property type="molecule type" value="Genomic_DNA"/>
</dbReference>
<sequence length="424" mass="45930">MTNFNVSNPNELKSALSGAKSGDTISLSGGDYGGLYLNGAKFSQPITIKSANVKSPAKFSEMVLDGVSGISLQSLIFDYDHSSGDDYYIQPFTVRNSKNVSLYNSIVDGDTDPRTGVGTGHGLQLENNDGLVIANNQISKFFRGMVTLNSDNVTVKGNNVHAIRSDGMDFAQVQNTLITQNYFHDFAAERNTDDHRDMIQFWTTNTTKPSANVTIKGNTFDIGNGSWTQSLFIYNERVSNDGAGSNMFYKNFVIEDNVIYNYHLHGITVGPTNGLTIRNNTVLRANGNPRAEGNAEQQGDVTVPIILVYDGSKNVTVTGNLANDVQGFKGQSGWRFDNNITISPNGYGKYFTQQSLKSGAPHKYTPLPDSGISGYGAKNSGGGEMNDTLGLRTWIVPDMPATTATCTHAFTQTPIMDACVDLPL</sequence>